<gene>
    <name evidence="1" type="ORF">GGQ57_002266</name>
</gene>
<comment type="caution">
    <text evidence="1">The sequence shown here is derived from an EMBL/GenBank/DDBJ whole genome shotgun (WGS) entry which is preliminary data.</text>
</comment>
<keyword evidence="2" id="KW-1185">Reference proteome</keyword>
<proteinExistence type="predicted"/>
<sequence>MNPKLNCLFIVVCSKYTGNTCAKVSNINNVCVLKGYFDRNYTLIIRQLDTIIDRQKINFK</sequence>
<organism evidence="1 2">
    <name type="scientific">Parabacteroides faecis</name>
    <dbReference type="NCBI Taxonomy" id="1217282"/>
    <lineage>
        <taxon>Bacteria</taxon>
        <taxon>Pseudomonadati</taxon>
        <taxon>Bacteroidota</taxon>
        <taxon>Bacteroidia</taxon>
        <taxon>Bacteroidales</taxon>
        <taxon>Tannerellaceae</taxon>
        <taxon>Parabacteroides</taxon>
    </lineage>
</organism>
<accession>A0ABR6KLH1</accession>
<evidence type="ECO:0000313" key="2">
    <source>
        <dbReference type="Proteomes" id="UP000533637"/>
    </source>
</evidence>
<evidence type="ECO:0000313" key="1">
    <source>
        <dbReference type="EMBL" id="MBB4622366.1"/>
    </source>
</evidence>
<reference evidence="1 2" key="1">
    <citation type="submission" date="2020-08" db="EMBL/GenBank/DDBJ databases">
        <title>Genomic Encyclopedia of Type Strains, Phase IV (KMG-IV): sequencing the most valuable type-strain genomes for metagenomic binning, comparative biology and taxonomic classification.</title>
        <authorList>
            <person name="Goeker M."/>
        </authorList>
    </citation>
    <scope>NUCLEOTIDE SEQUENCE [LARGE SCALE GENOMIC DNA]</scope>
    <source>
        <strain evidence="1 2">DSM 102983</strain>
    </source>
</reference>
<dbReference type="Proteomes" id="UP000533637">
    <property type="component" value="Unassembled WGS sequence"/>
</dbReference>
<dbReference type="EMBL" id="JACHOC010000004">
    <property type="protein sequence ID" value="MBB4622366.1"/>
    <property type="molecule type" value="Genomic_DNA"/>
</dbReference>
<protein>
    <submittedName>
        <fullName evidence="1">Uncharacterized protein</fullName>
    </submittedName>
</protein>
<name>A0ABR6KLH1_9BACT</name>